<organism evidence="1">
    <name type="scientific">marine sediment metagenome</name>
    <dbReference type="NCBI Taxonomy" id="412755"/>
    <lineage>
        <taxon>unclassified sequences</taxon>
        <taxon>metagenomes</taxon>
        <taxon>ecological metagenomes</taxon>
    </lineage>
</organism>
<feature type="non-terminal residue" evidence="1">
    <location>
        <position position="149"/>
    </location>
</feature>
<dbReference type="EMBL" id="BARV01009197">
    <property type="protein sequence ID" value="GAI13476.1"/>
    <property type="molecule type" value="Genomic_DNA"/>
</dbReference>
<name>X1M5Z1_9ZZZZ</name>
<dbReference type="AlphaFoldDB" id="X1M5Z1"/>
<proteinExistence type="predicted"/>
<gene>
    <name evidence="1" type="ORF">S06H3_18223</name>
</gene>
<comment type="caution">
    <text evidence="1">The sequence shown here is derived from an EMBL/GenBank/DDBJ whole genome shotgun (WGS) entry which is preliminary data.</text>
</comment>
<reference evidence="1" key="1">
    <citation type="journal article" date="2014" name="Front. Microbiol.">
        <title>High frequency of phylogenetically diverse reductive dehalogenase-homologous genes in deep subseafloor sedimentary metagenomes.</title>
        <authorList>
            <person name="Kawai M."/>
            <person name="Futagami T."/>
            <person name="Toyoda A."/>
            <person name="Takaki Y."/>
            <person name="Nishi S."/>
            <person name="Hori S."/>
            <person name="Arai W."/>
            <person name="Tsubouchi T."/>
            <person name="Morono Y."/>
            <person name="Uchiyama I."/>
            <person name="Ito T."/>
            <person name="Fujiyama A."/>
            <person name="Inagaki F."/>
            <person name="Takami H."/>
        </authorList>
    </citation>
    <scope>NUCLEOTIDE SEQUENCE</scope>
    <source>
        <strain evidence="1">Expedition CK06-06</strain>
    </source>
</reference>
<evidence type="ECO:0000313" key="1">
    <source>
        <dbReference type="EMBL" id="GAI13476.1"/>
    </source>
</evidence>
<accession>X1M5Z1</accession>
<sequence>MSITFLQEPNSYKEIADVWWVGQTVTLDIDTKLYYLYFEAYYSLDRNPIFCDVYLTDSSHHPVGSPLASAKCQIWPYETHQRRMRRRFYFGVLPMEAGVEYFFLIHDETLTWHLNSRIYTREGDSIYPGGMLYYSENSVKPGLSFLTMI</sequence>
<protein>
    <submittedName>
        <fullName evidence="1">Uncharacterized protein</fullName>
    </submittedName>
</protein>